<keyword evidence="1" id="KW-0067">ATP-binding</keyword>
<accession>A0ABT0CX99</accession>
<evidence type="ECO:0000313" key="1">
    <source>
        <dbReference type="EMBL" id="MCJ8237770.1"/>
    </source>
</evidence>
<dbReference type="InterPro" id="IPR027417">
    <property type="entry name" value="P-loop_NTPase"/>
</dbReference>
<keyword evidence="1" id="KW-0614">Plasmid</keyword>
<dbReference type="GO" id="GO:0005524">
    <property type="term" value="F:ATP binding"/>
    <property type="evidence" value="ECO:0007669"/>
    <property type="project" value="UniProtKB-KW"/>
</dbReference>
<keyword evidence="1" id="KW-0547">Nucleotide-binding</keyword>
<reference evidence="1 2" key="1">
    <citation type="submission" date="2022-03" db="EMBL/GenBank/DDBJ databases">
        <title>Rhizobium SSM4.3 sp. nov., isolated from Sediment (Gouqi Island).</title>
        <authorList>
            <person name="Chen G."/>
        </authorList>
    </citation>
    <scope>NUCLEOTIDE SEQUENCE [LARGE SCALE GENOMIC DNA]</scope>
    <source>
        <strain evidence="1 2">SSM4.3</strain>
        <plasmid evidence="1">unnamed</plasmid>
    </source>
</reference>
<dbReference type="PANTHER" id="PTHR34301:SF8">
    <property type="entry name" value="ATPASE DOMAIN-CONTAINING PROTEIN"/>
    <property type="match status" value="1"/>
</dbReference>
<dbReference type="PANTHER" id="PTHR34301">
    <property type="entry name" value="DNA-BINDING PROTEIN-RELATED"/>
    <property type="match status" value="1"/>
</dbReference>
<dbReference type="RefSeq" id="WP_245135321.1">
    <property type="nucleotide sequence ID" value="NZ_JALAYX010000001.1"/>
</dbReference>
<name>A0ABT0CX99_9HYPH</name>
<sequence>MRTLLKSNGIKMFGLRRIGKSTLRQYAMEQFISAGTPYAFFNGEGLNSLSDFLAGWLGAMPNRKDFLQKTLDVVGKSPAKTVLDALTNGTPFEETTLEAYWQIVAQAIARASKEGTPPILIIDEFSTFMHNLINKHGAEKADRLLASMREWRGAGVRMLLTGSIGMKALSRQHGLNSEHLNDLQPFPVPELTEEQAREFVQQATDPSSWTAGHTDEFLKQSGVFYPCFLVKGLLEVGNKAQPQDFATIFSERVRPHLHADFFNQFDRRFKAYSALGDNRREELLLPALKAVMAVETCRGEELPCAPAFDRIDLMEAMEMLVEDGFVDFTEDADYERHWKAGSRLAKNWWKRSGLA</sequence>
<dbReference type="Gene3D" id="3.40.50.300">
    <property type="entry name" value="P-loop containing nucleotide triphosphate hydrolases"/>
    <property type="match status" value="1"/>
</dbReference>
<dbReference type="EMBL" id="JALAYX010000001">
    <property type="protein sequence ID" value="MCJ8237770.1"/>
    <property type="molecule type" value="Genomic_DNA"/>
</dbReference>
<dbReference type="Proteomes" id="UP001522662">
    <property type="component" value="Unassembled WGS sequence"/>
</dbReference>
<keyword evidence="2" id="KW-1185">Reference proteome</keyword>
<geneLocation type="plasmid" evidence="1">
    <name>unnamed</name>
</geneLocation>
<dbReference type="SUPFAM" id="SSF52540">
    <property type="entry name" value="P-loop containing nucleoside triphosphate hydrolases"/>
    <property type="match status" value="1"/>
</dbReference>
<comment type="caution">
    <text evidence="1">The sequence shown here is derived from an EMBL/GenBank/DDBJ whole genome shotgun (WGS) entry which is preliminary data.</text>
</comment>
<protein>
    <submittedName>
        <fullName evidence="1">ATP-binding protein</fullName>
    </submittedName>
</protein>
<organism evidence="1 2">
    <name type="scientific">Peteryoungia algae</name>
    <dbReference type="NCBI Taxonomy" id="2919917"/>
    <lineage>
        <taxon>Bacteria</taxon>
        <taxon>Pseudomonadati</taxon>
        <taxon>Pseudomonadota</taxon>
        <taxon>Alphaproteobacteria</taxon>
        <taxon>Hyphomicrobiales</taxon>
        <taxon>Rhizobiaceae</taxon>
        <taxon>Peteryoungia</taxon>
    </lineage>
</organism>
<evidence type="ECO:0000313" key="2">
    <source>
        <dbReference type="Proteomes" id="UP001522662"/>
    </source>
</evidence>
<proteinExistence type="predicted"/>
<gene>
    <name evidence="1" type="ORF">MKJ03_05475</name>
</gene>